<organism evidence="10 11">
    <name type="scientific">Rubroshorea leprosula</name>
    <dbReference type="NCBI Taxonomy" id="152421"/>
    <lineage>
        <taxon>Eukaryota</taxon>
        <taxon>Viridiplantae</taxon>
        <taxon>Streptophyta</taxon>
        <taxon>Embryophyta</taxon>
        <taxon>Tracheophyta</taxon>
        <taxon>Spermatophyta</taxon>
        <taxon>Magnoliopsida</taxon>
        <taxon>eudicotyledons</taxon>
        <taxon>Gunneridae</taxon>
        <taxon>Pentapetalae</taxon>
        <taxon>rosids</taxon>
        <taxon>malvids</taxon>
        <taxon>Malvales</taxon>
        <taxon>Dipterocarpaceae</taxon>
        <taxon>Rubroshorea</taxon>
    </lineage>
</organism>
<evidence type="ECO:0000259" key="6">
    <source>
        <dbReference type="Pfam" id="PF00931"/>
    </source>
</evidence>
<sequence length="1365" mass="152231">MEFLSIAGGAFLTVAFEELFKKLKFSRSLNLQKQVLNKLQNWESLLPKIFALLEDAEEKQMSNSSELIKIWVAEIRDLAYDIEDILDEFQVDSQRSSLNISKPHQASSSKFIPSCFNCFKQSDLLISNPRTISKVDGITLKLQSLVDESKLLGLVSQVGDKPSRMATGRSPTTSLPELYVCGRQTEKAAILDKLLNDEGGSKGFSVIPILGMGGIGKTTLARLVYNEVTTPENFELKSWVCVSDQFDITSITKAILEQVGGRCDFNNLDSLQQELSSKLSSKKFLLVLDDIWNENPSRWDDLQKPFLSGAAGSKIIITTRNERVVEMMGGVDKACSLEVMKDEECLCKGLPLAAKTLGGLLCGKLNRSEWEDILNSEIWKLQESDILPALRLSYHYLPSYLKPCFVYCALFPKDHEFEKNQLVLLWMASGVLKQQSVEVGHQYFYGLVSKAFLQRSSGNESRFVMHDLIHDLAQFVAGESCFILEHKFEVDKKSKVNYEKVRHLSCICGYNDTSKKFDVLNAMKCLRTFIPVGSRGWCHISNVVVHDWLPKLRCLRALSLEGYLINKLPDSIGDLIHLKYLNLSDTLIESLPESVGFLLQLQTLLLFNCCKFLKLPVTVGNLIYLHHLDIEGTSSLKEMPSEIGKLSILNLENVLNVQDAMEADLKNIDGLDELHLEWTSDSGNMRNKTNEEMQVLKWLKPHSNLKSLTIVSYGGQEFPSWIGDPIFSNLSYLNLRDCKRCPLLPSPGRSPVLKELIIEGMEGIETVGPEFYGNGTFSSLGKLVFQNMLNWKEWTSPTGSGGEFPCLVNLEIKNCPKLTGQLPSQLSSLVNLEIKNCPKLTGQLTSQLSSLVNLVINGCPELRCSSTTSLVSLRNLHIGDCNVILLKSMIDLTSLTRLRIENISEMSCLPMCFTQFLTALENLEIEGCKELTCLWEDGSETINLARLEKMEIRSCPLLMSLTGKEQGLLPLSLKHLALSSCEALESLLPDLMMRKMGGSNSNSTDLLRLEELELYGCPSLRSLSVPITVKRLTIERCENLESLPDGILMQDDGDNNSNLEYLYIGEFPHLNSFQRGQLPASLKEFEVQGCEGLESISKGMLHQCTGLRSIGIWNCQRLKGLPSLDCLSNLIGLHIGSCHALESIPNLGLCIPHLKVLEIRYCKNLKSFPNTTMSQLKSLQELYIEHCPNIELIPSPGGNENGGLLLDLPPNLTNVQLDDAILKFLLPNTTQKLSNPVPDGHLATVAGCGLHNLTSLQWLAISCRTWPPDIVLPSSLTTLWIKDGENLESIPRELLQNLNSLLSLGILNCPKLRSLPKEGLPPSLGTLQISTCPLLKRQRFEAEGDHWPLTHTIPFVAIDLAKVFP</sequence>
<keyword evidence="2" id="KW-0677">Repeat</keyword>
<evidence type="ECO:0000313" key="10">
    <source>
        <dbReference type="EMBL" id="GKU91101.1"/>
    </source>
</evidence>
<dbReference type="PRINTS" id="PR00364">
    <property type="entry name" value="DISEASERSIST"/>
</dbReference>
<dbReference type="Gene3D" id="3.40.50.300">
    <property type="entry name" value="P-loop containing nucleotide triphosphate hydrolases"/>
    <property type="match status" value="1"/>
</dbReference>
<keyword evidence="5" id="KW-0067">ATP-binding</keyword>
<evidence type="ECO:0000256" key="4">
    <source>
        <dbReference type="ARBA" id="ARBA00022821"/>
    </source>
</evidence>
<evidence type="ECO:0000259" key="7">
    <source>
        <dbReference type="Pfam" id="PF18052"/>
    </source>
</evidence>
<evidence type="ECO:0000256" key="3">
    <source>
        <dbReference type="ARBA" id="ARBA00022741"/>
    </source>
</evidence>
<dbReference type="PANTHER" id="PTHR36766:SF51">
    <property type="entry name" value="DISEASE RESISTANCE RPP13-LIKE PROTEIN 1"/>
    <property type="match status" value="1"/>
</dbReference>
<evidence type="ECO:0008006" key="12">
    <source>
        <dbReference type="Google" id="ProtNLM"/>
    </source>
</evidence>
<dbReference type="Gene3D" id="3.80.10.10">
    <property type="entry name" value="Ribonuclease Inhibitor"/>
    <property type="match status" value="4"/>
</dbReference>
<reference evidence="10 11" key="1">
    <citation type="journal article" date="2021" name="Commun. Biol.">
        <title>The genome of Shorea leprosula (Dipterocarpaceae) highlights the ecological relevance of drought in aseasonal tropical rainforests.</title>
        <authorList>
            <person name="Ng K.K.S."/>
            <person name="Kobayashi M.J."/>
            <person name="Fawcett J.A."/>
            <person name="Hatakeyama M."/>
            <person name="Paape T."/>
            <person name="Ng C.H."/>
            <person name="Ang C.C."/>
            <person name="Tnah L.H."/>
            <person name="Lee C.T."/>
            <person name="Nishiyama T."/>
            <person name="Sese J."/>
            <person name="O'Brien M.J."/>
            <person name="Copetti D."/>
            <person name="Mohd Noor M.I."/>
            <person name="Ong R.C."/>
            <person name="Putra M."/>
            <person name="Sireger I.Z."/>
            <person name="Indrioko S."/>
            <person name="Kosugi Y."/>
            <person name="Izuno A."/>
            <person name="Isagi Y."/>
            <person name="Lee S.L."/>
            <person name="Shimizu K.K."/>
        </authorList>
    </citation>
    <scope>NUCLEOTIDE SEQUENCE [LARGE SCALE GENOMIC DNA]</scope>
    <source>
        <strain evidence="10">214</strain>
    </source>
</reference>
<dbReference type="GO" id="GO:0043531">
    <property type="term" value="F:ADP binding"/>
    <property type="evidence" value="ECO:0007669"/>
    <property type="project" value="InterPro"/>
</dbReference>
<keyword evidence="1" id="KW-0433">Leucine-rich repeat</keyword>
<dbReference type="PANTHER" id="PTHR36766">
    <property type="entry name" value="PLANT BROAD-SPECTRUM MILDEW RESISTANCE PROTEIN RPW8"/>
    <property type="match status" value="1"/>
</dbReference>
<evidence type="ECO:0000313" key="11">
    <source>
        <dbReference type="Proteomes" id="UP001054252"/>
    </source>
</evidence>
<dbReference type="InterPro" id="IPR041118">
    <property type="entry name" value="Rx_N"/>
</dbReference>
<dbReference type="GO" id="GO:0005524">
    <property type="term" value="F:ATP binding"/>
    <property type="evidence" value="ECO:0007669"/>
    <property type="project" value="UniProtKB-KW"/>
</dbReference>
<dbReference type="InterPro" id="IPR002182">
    <property type="entry name" value="NB-ARC"/>
</dbReference>
<evidence type="ECO:0000256" key="5">
    <source>
        <dbReference type="ARBA" id="ARBA00022840"/>
    </source>
</evidence>
<protein>
    <recommendedName>
        <fullName evidence="12">Disease resistance RPP13-like protein 1</fullName>
    </recommendedName>
</protein>
<dbReference type="SUPFAM" id="SSF52058">
    <property type="entry name" value="L domain-like"/>
    <property type="match status" value="3"/>
</dbReference>
<dbReference type="Proteomes" id="UP001054252">
    <property type="component" value="Unassembled WGS sequence"/>
</dbReference>
<accession>A0AAV5I0D4</accession>
<dbReference type="InterPro" id="IPR027417">
    <property type="entry name" value="P-loop_NTPase"/>
</dbReference>
<evidence type="ECO:0000259" key="8">
    <source>
        <dbReference type="Pfam" id="PF23559"/>
    </source>
</evidence>
<dbReference type="CDD" id="cd14798">
    <property type="entry name" value="RX-CC_like"/>
    <property type="match status" value="1"/>
</dbReference>
<dbReference type="Pfam" id="PF25019">
    <property type="entry name" value="LRR_R13L1-DRL21"/>
    <property type="match status" value="1"/>
</dbReference>
<keyword evidence="3" id="KW-0547">Nucleotide-binding</keyword>
<evidence type="ECO:0000259" key="9">
    <source>
        <dbReference type="Pfam" id="PF25019"/>
    </source>
</evidence>
<dbReference type="Pfam" id="PF23559">
    <property type="entry name" value="WHD_DRP"/>
    <property type="match status" value="1"/>
</dbReference>
<feature type="domain" description="Disease resistance N-terminal" evidence="7">
    <location>
        <begin position="13"/>
        <end position="104"/>
    </location>
</feature>
<dbReference type="InterPro" id="IPR042197">
    <property type="entry name" value="Apaf_helical"/>
</dbReference>
<name>A0AAV5I0D4_9ROSI</name>
<dbReference type="InterPro" id="IPR056789">
    <property type="entry name" value="LRR_R13L1-DRL21"/>
</dbReference>
<dbReference type="SUPFAM" id="SSF52540">
    <property type="entry name" value="P-loop containing nucleoside triphosphate hydrolases"/>
    <property type="match status" value="1"/>
</dbReference>
<feature type="domain" description="NB-ARC" evidence="6">
    <location>
        <begin position="184"/>
        <end position="346"/>
    </location>
</feature>
<dbReference type="Pfam" id="PF00931">
    <property type="entry name" value="NB-ARC"/>
    <property type="match status" value="1"/>
</dbReference>
<evidence type="ECO:0000256" key="2">
    <source>
        <dbReference type="ARBA" id="ARBA00022737"/>
    </source>
</evidence>
<gene>
    <name evidence="10" type="ORF">SLEP1_g5018</name>
</gene>
<dbReference type="InterPro" id="IPR036388">
    <property type="entry name" value="WH-like_DNA-bd_sf"/>
</dbReference>
<keyword evidence="4" id="KW-0611">Plant defense</keyword>
<dbReference type="Pfam" id="PF18052">
    <property type="entry name" value="Rx_N"/>
    <property type="match status" value="1"/>
</dbReference>
<comment type="caution">
    <text evidence="10">The sequence shown here is derived from an EMBL/GenBank/DDBJ whole genome shotgun (WGS) entry which is preliminary data.</text>
</comment>
<dbReference type="GO" id="GO:0051707">
    <property type="term" value="P:response to other organism"/>
    <property type="evidence" value="ECO:0007669"/>
    <property type="project" value="UniProtKB-ARBA"/>
</dbReference>
<dbReference type="InterPro" id="IPR058922">
    <property type="entry name" value="WHD_DRP"/>
</dbReference>
<dbReference type="InterPro" id="IPR032675">
    <property type="entry name" value="LRR_dom_sf"/>
</dbReference>
<keyword evidence="11" id="KW-1185">Reference proteome</keyword>
<dbReference type="Gene3D" id="1.10.8.430">
    <property type="entry name" value="Helical domain of apoptotic protease-activating factors"/>
    <property type="match status" value="1"/>
</dbReference>
<feature type="domain" description="Disease resistance protein winged helix" evidence="8">
    <location>
        <begin position="410"/>
        <end position="473"/>
    </location>
</feature>
<feature type="domain" description="R13L1/DRL21-like LRR repeat region" evidence="9">
    <location>
        <begin position="635"/>
        <end position="761"/>
    </location>
</feature>
<dbReference type="EMBL" id="BPVZ01000005">
    <property type="protein sequence ID" value="GKU91101.1"/>
    <property type="molecule type" value="Genomic_DNA"/>
</dbReference>
<dbReference type="Gene3D" id="1.10.10.10">
    <property type="entry name" value="Winged helix-like DNA-binding domain superfamily/Winged helix DNA-binding domain"/>
    <property type="match status" value="1"/>
</dbReference>
<dbReference type="InterPro" id="IPR038005">
    <property type="entry name" value="RX-like_CC"/>
</dbReference>
<evidence type="ECO:0000256" key="1">
    <source>
        <dbReference type="ARBA" id="ARBA00022614"/>
    </source>
</evidence>
<proteinExistence type="predicted"/>
<dbReference type="Gene3D" id="1.20.5.4130">
    <property type="match status" value="1"/>
</dbReference>
<dbReference type="FunFam" id="3.40.50.300:FF:001091">
    <property type="entry name" value="Probable disease resistance protein At1g61300"/>
    <property type="match status" value="1"/>
</dbReference>
<dbReference type="GO" id="GO:0006952">
    <property type="term" value="P:defense response"/>
    <property type="evidence" value="ECO:0007669"/>
    <property type="project" value="UniProtKB-KW"/>
</dbReference>